<dbReference type="EMBL" id="JBHSCY010000002">
    <property type="protein sequence ID" value="MFC4269694.1"/>
    <property type="molecule type" value="Genomic_DNA"/>
</dbReference>
<dbReference type="Proteomes" id="UP001595826">
    <property type="component" value="Unassembled WGS sequence"/>
</dbReference>
<feature type="transmembrane region" description="Helical" evidence="2">
    <location>
        <begin position="12"/>
        <end position="29"/>
    </location>
</feature>
<sequence length="253" mass="29695">MENKPSRYFKYAIGEIVLVVIGILIALQINNWNEGAKEQNKETIYLKNLERDLTNQLDFIDDQISYETDYTNAASYLLNSFKGKNFIKIDTSFFRNLTLLQSRKTFLINDPTYTDMLSSGSIDIIKNKQFKDKLIQYYQELERIEKIIQNNNSLLVDQQYASVFFKIGYYFDEESIGIFNYKQNKSSKLNLKYEDELAKISREILNKNENKLQLMNVINLRHVLSLGSLSLMETSKKNTQLLLEELKDLNKKN</sequence>
<evidence type="ECO:0000313" key="3">
    <source>
        <dbReference type="EMBL" id="MFC4269694.1"/>
    </source>
</evidence>
<keyword evidence="4" id="KW-1185">Reference proteome</keyword>
<proteinExistence type="predicted"/>
<keyword evidence="1" id="KW-0175">Coiled coil</keyword>
<dbReference type="InterPro" id="IPR045749">
    <property type="entry name" value="DUF6090"/>
</dbReference>
<dbReference type="Pfam" id="PF19578">
    <property type="entry name" value="DUF6090"/>
    <property type="match status" value="1"/>
</dbReference>
<protein>
    <submittedName>
        <fullName evidence="3">DUF6090 family protein</fullName>
    </submittedName>
</protein>
<reference evidence="4" key="1">
    <citation type="journal article" date="2019" name="Int. J. Syst. Evol. Microbiol.">
        <title>The Global Catalogue of Microorganisms (GCM) 10K type strain sequencing project: providing services to taxonomists for standard genome sequencing and annotation.</title>
        <authorList>
            <consortium name="The Broad Institute Genomics Platform"/>
            <consortium name="The Broad Institute Genome Sequencing Center for Infectious Disease"/>
            <person name="Wu L."/>
            <person name="Ma J."/>
        </authorList>
    </citation>
    <scope>NUCLEOTIDE SEQUENCE [LARGE SCALE GENOMIC DNA]</scope>
    <source>
        <strain evidence="4">CECT 8655</strain>
    </source>
</reference>
<keyword evidence="2" id="KW-0472">Membrane</keyword>
<keyword evidence="2" id="KW-1133">Transmembrane helix</keyword>
<feature type="coiled-coil region" evidence="1">
    <location>
        <begin position="190"/>
        <end position="252"/>
    </location>
</feature>
<accession>A0ABV8RBC3</accession>
<evidence type="ECO:0000256" key="1">
    <source>
        <dbReference type="SAM" id="Coils"/>
    </source>
</evidence>
<comment type="caution">
    <text evidence="3">The sequence shown here is derived from an EMBL/GenBank/DDBJ whole genome shotgun (WGS) entry which is preliminary data.</text>
</comment>
<keyword evidence="2" id="KW-0812">Transmembrane</keyword>
<name>A0ABV8RBC3_9FLAO</name>
<organism evidence="3 4">
    <name type="scientific">Polaribacter marinivivus</name>
    <dbReference type="NCBI Taxonomy" id="1524260"/>
    <lineage>
        <taxon>Bacteria</taxon>
        <taxon>Pseudomonadati</taxon>
        <taxon>Bacteroidota</taxon>
        <taxon>Flavobacteriia</taxon>
        <taxon>Flavobacteriales</taxon>
        <taxon>Flavobacteriaceae</taxon>
    </lineage>
</organism>
<gene>
    <name evidence="3" type="ORF">ACFOWD_12315</name>
</gene>
<dbReference type="RefSeq" id="WP_377410959.1">
    <property type="nucleotide sequence ID" value="NZ_JBHSCY010000002.1"/>
</dbReference>
<evidence type="ECO:0000313" key="4">
    <source>
        <dbReference type="Proteomes" id="UP001595826"/>
    </source>
</evidence>
<evidence type="ECO:0000256" key="2">
    <source>
        <dbReference type="SAM" id="Phobius"/>
    </source>
</evidence>